<comment type="caution">
    <text evidence="2">The sequence shown here is derived from an EMBL/GenBank/DDBJ whole genome shotgun (WGS) entry which is preliminary data.</text>
</comment>
<dbReference type="Proteomes" id="UP000230859">
    <property type="component" value="Unassembled WGS sequence"/>
</dbReference>
<feature type="transmembrane region" description="Helical" evidence="1">
    <location>
        <begin position="29"/>
        <end position="52"/>
    </location>
</feature>
<gene>
    <name evidence="2" type="ORF">COV74_00335</name>
</gene>
<dbReference type="EMBL" id="PCVY01000003">
    <property type="protein sequence ID" value="PIQ87554.1"/>
    <property type="molecule type" value="Genomic_DNA"/>
</dbReference>
<keyword evidence="1" id="KW-0472">Membrane</keyword>
<reference evidence="2 3" key="1">
    <citation type="submission" date="2017-09" db="EMBL/GenBank/DDBJ databases">
        <title>Depth-based differentiation of microbial function through sediment-hosted aquifers and enrichment of novel symbionts in the deep terrestrial subsurface.</title>
        <authorList>
            <person name="Probst A.J."/>
            <person name="Ladd B."/>
            <person name="Jarett J.K."/>
            <person name="Geller-Mcgrath D.E."/>
            <person name="Sieber C.M."/>
            <person name="Emerson J.B."/>
            <person name="Anantharaman K."/>
            <person name="Thomas B.C."/>
            <person name="Malmstrom R."/>
            <person name="Stieglmeier M."/>
            <person name="Klingl A."/>
            <person name="Woyke T."/>
            <person name="Ryan C.M."/>
            <person name="Banfield J.F."/>
        </authorList>
    </citation>
    <scope>NUCLEOTIDE SEQUENCE [LARGE SCALE GENOMIC DNA]</scope>
    <source>
        <strain evidence="2">CG11_big_fil_rev_8_21_14_0_20_45_26</strain>
    </source>
</reference>
<accession>A0A2H0LV36</accession>
<feature type="transmembrane region" description="Helical" evidence="1">
    <location>
        <begin position="97"/>
        <end position="123"/>
    </location>
</feature>
<feature type="transmembrane region" description="Helical" evidence="1">
    <location>
        <begin position="64"/>
        <end position="85"/>
    </location>
</feature>
<organism evidence="2 3">
    <name type="scientific">Candidatus Abzuiibacterium crystallinum</name>
    <dbReference type="NCBI Taxonomy" id="1974748"/>
    <lineage>
        <taxon>Bacteria</taxon>
        <taxon>Pseudomonadati</taxon>
        <taxon>Candidatus Omnitrophota</taxon>
        <taxon>Candidatus Abzuiibacterium</taxon>
    </lineage>
</organism>
<dbReference type="AlphaFoldDB" id="A0A2H0LV36"/>
<sequence>MPKKAKWLIWLNILLPVIVKVFIPDFRYGVIPAIVSELTTVPLSLIILNAWLYHRQVEKSLFNCFVFMLIGLTSGELTGYLRWGLDSGKLLKPDNMTIFFASSILAYLVGITVIAFLILGVWFRYARIKSVKRSQRESI</sequence>
<protein>
    <submittedName>
        <fullName evidence="2">Uncharacterized protein</fullName>
    </submittedName>
</protein>
<feature type="transmembrane region" description="Helical" evidence="1">
    <location>
        <begin position="7"/>
        <end position="23"/>
    </location>
</feature>
<proteinExistence type="predicted"/>
<name>A0A2H0LV36_9BACT</name>
<keyword evidence="1" id="KW-0812">Transmembrane</keyword>
<keyword evidence="1" id="KW-1133">Transmembrane helix</keyword>
<evidence type="ECO:0000313" key="2">
    <source>
        <dbReference type="EMBL" id="PIQ87554.1"/>
    </source>
</evidence>
<evidence type="ECO:0000256" key="1">
    <source>
        <dbReference type="SAM" id="Phobius"/>
    </source>
</evidence>
<evidence type="ECO:0000313" key="3">
    <source>
        <dbReference type="Proteomes" id="UP000230859"/>
    </source>
</evidence>